<dbReference type="Gene3D" id="2.40.40.10">
    <property type="entry name" value="RlpA-like domain"/>
    <property type="match status" value="1"/>
</dbReference>
<dbReference type="InterPro" id="IPR036908">
    <property type="entry name" value="RlpA-like_sf"/>
</dbReference>
<evidence type="ECO:0000256" key="3">
    <source>
        <dbReference type="ARBA" id="ARBA00022525"/>
    </source>
</evidence>
<comment type="subcellular location">
    <subcellularLocation>
        <location evidence="1">Secreted</location>
    </subcellularLocation>
</comment>
<protein>
    <recommendedName>
        <fullName evidence="6">Cerato-platanin</fullName>
    </recommendedName>
</protein>
<evidence type="ECO:0008006" key="6">
    <source>
        <dbReference type="Google" id="ProtNLM"/>
    </source>
</evidence>
<accession>A0A2U3DS83</accession>
<dbReference type="Pfam" id="PF07249">
    <property type="entry name" value="Cerato-platanin"/>
    <property type="match status" value="1"/>
</dbReference>
<dbReference type="Proteomes" id="UP000245956">
    <property type="component" value="Unassembled WGS sequence"/>
</dbReference>
<evidence type="ECO:0000256" key="1">
    <source>
        <dbReference type="ARBA" id="ARBA00004613"/>
    </source>
</evidence>
<dbReference type="AlphaFoldDB" id="A0A2U3DS83"/>
<keyword evidence="3" id="KW-0964">Secreted</keyword>
<evidence type="ECO:0000256" key="2">
    <source>
        <dbReference type="ARBA" id="ARBA00010421"/>
    </source>
</evidence>
<proteinExistence type="inferred from homology"/>
<evidence type="ECO:0000313" key="5">
    <source>
        <dbReference type="Proteomes" id="UP000245956"/>
    </source>
</evidence>
<dbReference type="InterPro" id="IPR010829">
    <property type="entry name" value="Cerato-platanin"/>
</dbReference>
<organism evidence="4 5">
    <name type="scientific">Purpureocillium lilacinum</name>
    <name type="common">Paecilomyces lilacinus</name>
    <dbReference type="NCBI Taxonomy" id="33203"/>
    <lineage>
        <taxon>Eukaryota</taxon>
        <taxon>Fungi</taxon>
        <taxon>Dikarya</taxon>
        <taxon>Ascomycota</taxon>
        <taxon>Pezizomycotina</taxon>
        <taxon>Sordariomycetes</taxon>
        <taxon>Hypocreomycetidae</taxon>
        <taxon>Hypocreales</taxon>
        <taxon>Ophiocordycipitaceae</taxon>
        <taxon>Purpureocillium</taxon>
    </lineage>
</organism>
<evidence type="ECO:0000313" key="4">
    <source>
        <dbReference type="EMBL" id="PWI65121.1"/>
    </source>
</evidence>
<comment type="similarity">
    <text evidence="2">Belongs to the cerato-platanin family.</text>
</comment>
<gene>
    <name evidence="4" type="ORF">PCL_07420</name>
</gene>
<dbReference type="GO" id="GO:0005576">
    <property type="term" value="C:extracellular region"/>
    <property type="evidence" value="ECO:0007669"/>
    <property type="project" value="UniProtKB-SubCell"/>
</dbReference>
<comment type="caution">
    <text evidence="4">The sequence shown here is derived from an EMBL/GenBank/DDBJ whole genome shotgun (WGS) entry which is preliminary data.</text>
</comment>
<dbReference type="EMBL" id="LCWV01000038">
    <property type="protein sequence ID" value="PWI65121.1"/>
    <property type="molecule type" value="Genomic_DNA"/>
</dbReference>
<dbReference type="CDD" id="cd22778">
    <property type="entry name" value="DPBB_CEPL-like"/>
    <property type="match status" value="1"/>
</dbReference>
<reference evidence="4 5" key="1">
    <citation type="journal article" date="2016" name="Front. Microbiol.">
        <title>Genome and transcriptome sequences reveal the specific parasitism of the nematophagous Purpureocillium lilacinum 36-1.</title>
        <authorList>
            <person name="Xie J."/>
            <person name="Li S."/>
            <person name="Mo C."/>
            <person name="Xiao X."/>
            <person name="Peng D."/>
            <person name="Wang G."/>
            <person name="Xiao Y."/>
        </authorList>
    </citation>
    <scope>NUCLEOTIDE SEQUENCE [LARGE SCALE GENOMIC DNA]</scope>
    <source>
        <strain evidence="4 5">36-1</strain>
    </source>
</reference>
<dbReference type="SUPFAM" id="SSF50685">
    <property type="entry name" value="Barwin-like endoglucanases"/>
    <property type="match status" value="1"/>
</dbReference>
<name>A0A2U3DS83_PURLI</name>
<sequence>MVRLASAASVSWHADFSNPEFPLGGVACSDGLHGLQRHGYQKLSDLPAFPMIGSVDAIAGWNSPSCGTCWRLTYEGHSVTVLAIDHCAAGFDLSSEAMNKLTNGRAVELGRIDAVAEPVSTSECGLYHPPGADSVNIADDTRAPEGEAPWWLCNEQGEEEEIEPARVCLEPLEDFITSLHAAHVVI</sequence>